<evidence type="ECO:0000313" key="2">
    <source>
        <dbReference type="EMBL" id="SDO83385.1"/>
    </source>
</evidence>
<accession>A0A1H0MSV9</accession>
<dbReference type="Proteomes" id="UP000198549">
    <property type="component" value="Chromosome I"/>
</dbReference>
<reference evidence="1" key="2">
    <citation type="submission" date="2017-01" db="EMBL/GenBank/DDBJ databases">
        <authorList>
            <person name="Mah S.A."/>
            <person name="Swanson W.J."/>
            <person name="Moy G.W."/>
            <person name="Vacquier V.D."/>
        </authorList>
    </citation>
    <scope>NUCLEOTIDE SEQUENCE [LARGE SCALE GENOMIC DNA]</scope>
    <source>
        <strain evidence="1">MT1</strain>
    </source>
</reference>
<dbReference type="AlphaFoldDB" id="A0A1H0MSV9"/>
<gene>
    <name evidence="1" type="ORF">BVK86_18745</name>
    <name evidence="2" type="ORF">SAMN04490202_1997</name>
</gene>
<evidence type="ECO:0000313" key="1">
    <source>
        <dbReference type="EMBL" id="OLU01351.1"/>
    </source>
</evidence>
<dbReference type="EMBL" id="LT629709">
    <property type="protein sequence ID" value="SDO83385.1"/>
    <property type="molecule type" value="Genomic_DNA"/>
</dbReference>
<proteinExistence type="predicted"/>
<sequence length="88" mass="9528">MCGWPTLSDPYKEYISRELNFTLDEAALQIIALAAGADKLKVLPLISAAFNSLEKNDGALKLIELKSKKISPATSRPVHACCWVGGQP</sequence>
<reference evidence="3" key="3">
    <citation type="submission" date="2017-01" db="EMBL/GenBank/DDBJ databases">
        <authorList>
            <person name="Poblete-Castro I."/>
        </authorList>
    </citation>
    <scope>NUCLEOTIDE SEQUENCE [LARGE SCALE GENOMIC DNA]</scope>
    <source>
        <strain evidence="3">DSM 18361 / CCUG 53116 / MT1</strain>
    </source>
</reference>
<reference evidence="2 4" key="1">
    <citation type="submission" date="2016-10" db="EMBL/GenBank/DDBJ databases">
        <authorList>
            <person name="de Groot N.N."/>
        </authorList>
    </citation>
    <scope>NUCLEOTIDE SEQUENCE [LARGE SCALE GENOMIC DNA]</scope>
    <source>
        <strain evidence="2 4">BS3776</strain>
    </source>
</reference>
<evidence type="ECO:0000313" key="4">
    <source>
        <dbReference type="Proteomes" id="UP000198549"/>
    </source>
</evidence>
<dbReference type="EMBL" id="MSTQ01000011">
    <property type="protein sequence ID" value="OLU01351.1"/>
    <property type="molecule type" value="Genomic_DNA"/>
</dbReference>
<dbReference type="Proteomes" id="UP000186756">
    <property type="component" value="Unassembled WGS sequence"/>
</dbReference>
<keyword evidence="3" id="KW-1185">Reference proteome</keyword>
<protein>
    <submittedName>
        <fullName evidence="2">Uncharacterized protein</fullName>
    </submittedName>
</protein>
<organism evidence="2 4">
    <name type="scientific">Pseudomonas reinekei</name>
    <dbReference type="NCBI Taxonomy" id="395598"/>
    <lineage>
        <taxon>Bacteria</taxon>
        <taxon>Pseudomonadati</taxon>
        <taxon>Pseudomonadota</taxon>
        <taxon>Gammaproteobacteria</taxon>
        <taxon>Pseudomonadales</taxon>
        <taxon>Pseudomonadaceae</taxon>
        <taxon>Pseudomonas</taxon>
    </lineage>
</organism>
<name>A0A1H0MSV9_PSERE</name>
<evidence type="ECO:0000313" key="3">
    <source>
        <dbReference type="Proteomes" id="UP000186756"/>
    </source>
</evidence>